<accession>U1GMS1</accession>
<dbReference type="OrthoDB" id="195446at2759"/>
<dbReference type="HOGENOM" id="CLU_041809_3_0_1"/>
<dbReference type="AlphaFoldDB" id="U1GMS1"/>
<protein>
    <submittedName>
        <fullName evidence="1">Uncharacterized protein</fullName>
    </submittedName>
</protein>
<name>U1GMS1_ENDPU</name>
<evidence type="ECO:0000313" key="2">
    <source>
        <dbReference type="Proteomes" id="UP000019373"/>
    </source>
</evidence>
<gene>
    <name evidence="1" type="ORF">EPUS_03032</name>
</gene>
<proteinExistence type="predicted"/>
<dbReference type="GeneID" id="19238080"/>
<sequence>MTSIFRNFLEAILPAWLTNTTSLSHPPNTDDNNDTNMYHPSSAREVYHVAFLLRQILVADLIPIILDFAEYWPRTTYSCQESKTYVQHTAGRPYLSAVLSNAVCGPRMIRKIEIHVTSHDQGWSSFPQDHGTYNGSWTWFEAEVRSAGSVGEDEDEHCVKKELCRNVHADATDKTHTTTWRYDAEDDGERDLVRSLGPGSSISVVPWARFPGWQNYVTCASVDVYAVAVRKL</sequence>
<dbReference type="eggNOG" id="ENOG502SCBF">
    <property type="taxonomic scope" value="Eukaryota"/>
</dbReference>
<organism evidence="1 2">
    <name type="scientific">Endocarpon pusillum (strain Z07020 / HMAS-L-300199)</name>
    <name type="common">Lichen-forming fungus</name>
    <dbReference type="NCBI Taxonomy" id="1263415"/>
    <lineage>
        <taxon>Eukaryota</taxon>
        <taxon>Fungi</taxon>
        <taxon>Dikarya</taxon>
        <taxon>Ascomycota</taxon>
        <taxon>Pezizomycotina</taxon>
        <taxon>Eurotiomycetes</taxon>
        <taxon>Chaetothyriomycetidae</taxon>
        <taxon>Verrucariales</taxon>
        <taxon>Verrucariaceae</taxon>
        <taxon>Endocarpon</taxon>
    </lineage>
</organism>
<dbReference type="EMBL" id="KE720972">
    <property type="protein sequence ID" value="ERF73191.1"/>
    <property type="molecule type" value="Genomic_DNA"/>
</dbReference>
<evidence type="ECO:0000313" key="1">
    <source>
        <dbReference type="EMBL" id="ERF73191.1"/>
    </source>
</evidence>
<reference evidence="2" key="1">
    <citation type="journal article" date="2014" name="BMC Genomics">
        <title>Genome characteristics reveal the impact of lichenization on lichen-forming fungus Endocarpon pusillum Hedwig (Verrucariales, Ascomycota).</title>
        <authorList>
            <person name="Wang Y.-Y."/>
            <person name="Liu B."/>
            <person name="Zhang X.-Y."/>
            <person name="Zhou Q.-M."/>
            <person name="Zhang T."/>
            <person name="Li H."/>
            <person name="Yu Y.-F."/>
            <person name="Zhang X.-L."/>
            <person name="Hao X.-Y."/>
            <person name="Wang M."/>
            <person name="Wang L."/>
            <person name="Wei J.-C."/>
        </authorList>
    </citation>
    <scope>NUCLEOTIDE SEQUENCE [LARGE SCALE GENOMIC DNA]</scope>
    <source>
        <strain evidence="2">Z07020 / HMAS-L-300199</strain>
    </source>
</reference>
<dbReference type="RefSeq" id="XP_007801165.1">
    <property type="nucleotide sequence ID" value="XM_007802974.1"/>
</dbReference>
<dbReference type="OMA" id="KEHTIVW"/>
<keyword evidence="2" id="KW-1185">Reference proteome</keyword>
<dbReference type="Proteomes" id="UP000019373">
    <property type="component" value="Unassembled WGS sequence"/>
</dbReference>